<comment type="caution">
    <text evidence="4">The sequence shown here is derived from an EMBL/GenBank/DDBJ whole genome shotgun (WGS) entry which is preliminary data.</text>
</comment>
<dbReference type="InterPro" id="IPR010998">
    <property type="entry name" value="Integrase_recombinase_N"/>
</dbReference>
<dbReference type="InterPro" id="IPR011010">
    <property type="entry name" value="DNA_brk_join_enz"/>
</dbReference>
<protein>
    <submittedName>
        <fullName evidence="4">Integrase</fullName>
    </submittedName>
</protein>
<evidence type="ECO:0000256" key="2">
    <source>
        <dbReference type="ARBA" id="ARBA00023172"/>
    </source>
</evidence>
<dbReference type="Gene3D" id="1.10.443.10">
    <property type="entry name" value="Intergrase catalytic core"/>
    <property type="match status" value="1"/>
</dbReference>
<dbReference type="SUPFAM" id="SSF56349">
    <property type="entry name" value="DNA breaking-rejoining enzymes"/>
    <property type="match status" value="1"/>
</dbReference>
<feature type="region of interest" description="Disordered" evidence="3">
    <location>
        <begin position="248"/>
        <end position="271"/>
    </location>
</feature>
<accession>A0A6G4ADX0</accession>
<keyword evidence="5" id="KW-1185">Reference proteome</keyword>
<feature type="compositionally biased region" description="Basic and acidic residues" evidence="3">
    <location>
        <begin position="258"/>
        <end position="271"/>
    </location>
</feature>
<keyword evidence="1" id="KW-0238">DNA-binding</keyword>
<organism evidence="4 5">
    <name type="scientific">Streptomyces rhizosphaericus</name>
    <dbReference type="NCBI Taxonomy" id="114699"/>
    <lineage>
        <taxon>Bacteria</taxon>
        <taxon>Bacillati</taxon>
        <taxon>Actinomycetota</taxon>
        <taxon>Actinomycetes</taxon>
        <taxon>Kitasatosporales</taxon>
        <taxon>Streptomycetaceae</taxon>
        <taxon>Streptomyces</taxon>
        <taxon>Streptomyces violaceusniger group</taxon>
    </lineage>
</organism>
<gene>
    <name evidence="4" type="ORF">G4H13_11570</name>
</gene>
<dbReference type="SUPFAM" id="SSF47823">
    <property type="entry name" value="lambda integrase-like, N-terminal domain"/>
    <property type="match status" value="1"/>
</dbReference>
<dbReference type="EMBL" id="JAAIKT010000010">
    <property type="protein sequence ID" value="NEW71024.1"/>
    <property type="molecule type" value="Genomic_DNA"/>
</dbReference>
<evidence type="ECO:0000256" key="1">
    <source>
        <dbReference type="ARBA" id="ARBA00023125"/>
    </source>
</evidence>
<dbReference type="AlphaFoldDB" id="A0A6G4ADX0"/>
<dbReference type="Proteomes" id="UP000476310">
    <property type="component" value="Unassembled WGS sequence"/>
</dbReference>
<dbReference type="GO" id="GO:0003677">
    <property type="term" value="F:DNA binding"/>
    <property type="evidence" value="ECO:0007669"/>
    <property type="project" value="UniProtKB-KW"/>
</dbReference>
<dbReference type="GO" id="GO:0006310">
    <property type="term" value="P:DNA recombination"/>
    <property type="evidence" value="ECO:0007669"/>
    <property type="project" value="UniProtKB-KW"/>
</dbReference>
<dbReference type="GO" id="GO:0015074">
    <property type="term" value="P:DNA integration"/>
    <property type="evidence" value="ECO:0007669"/>
    <property type="project" value="InterPro"/>
</dbReference>
<dbReference type="Gene3D" id="1.10.150.130">
    <property type="match status" value="1"/>
</dbReference>
<name>A0A6G4ADX0_9ACTN</name>
<evidence type="ECO:0000313" key="4">
    <source>
        <dbReference type="EMBL" id="NEW71024.1"/>
    </source>
</evidence>
<dbReference type="InterPro" id="IPR013762">
    <property type="entry name" value="Integrase-like_cat_sf"/>
</dbReference>
<reference evidence="4" key="1">
    <citation type="submission" date="2020-02" db="EMBL/GenBank/DDBJ databases">
        <title>A new Streptomyces sp. for controlling soil-borne diseases.</title>
        <authorList>
            <person name="Li X."/>
            <person name="Tian Y."/>
            <person name="Gao K."/>
        </authorList>
    </citation>
    <scope>NUCLEOTIDE SEQUENCE [LARGE SCALE GENOMIC DNA]</scope>
    <source>
        <strain evidence="4">0250</strain>
    </source>
</reference>
<proteinExistence type="predicted"/>
<evidence type="ECO:0000313" key="5">
    <source>
        <dbReference type="Proteomes" id="UP000476310"/>
    </source>
</evidence>
<sequence length="305" mass="33771">MRPENTTDGYAADWKHWEVFCALLELPVTAITPGSLTAFVEWLWVQPGWRAGTFTAPSTIDRRVSGVVVTGRTDYDLKLDKTVAARARRVLKAKVKTMEKTSETRGRGKAPALLIEHLRATLLAAPDTLLGIRNRSIALTQYAIMRREHEIAFLRQRHFIDTEHGLIIDVRVSKTSPRRPKVPFGSRPSTCPVRAWRAWKDAAGLDDPDDFAYKPLHNRWHTVLDGGLGPETIGDIITALGAAAELPFRPTGHSGRRGSAESSRRAGNDRKHIAAQGGWVDGSATMEGYFEEDGGWEDNAMIGVL</sequence>
<keyword evidence="2" id="KW-0233">DNA recombination</keyword>
<evidence type="ECO:0000256" key="3">
    <source>
        <dbReference type="SAM" id="MobiDB-lite"/>
    </source>
</evidence>